<keyword evidence="1" id="KW-0732">Signal</keyword>
<reference evidence="2 3" key="1">
    <citation type="submission" date="2019-02" db="EMBL/GenBank/DDBJ databases">
        <title>Paenibacillus sp. nov., isolated from surface-sterilized tissue of Thalictrum simplex L.</title>
        <authorList>
            <person name="Tuo L."/>
        </authorList>
    </citation>
    <scope>NUCLEOTIDE SEQUENCE [LARGE SCALE GENOMIC DNA]</scope>
    <source>
        <strain evidence="2 3">N2SHLJ1</strain>
    </source>
</reference>
<feature type="chain" id="PRO_5038839316" evidence="1">
    <location>
        <begin position="19"/>
        <end position="425"/>
    </location>
</feature>
<dbReference type="Pfam" id="PF01547">
    <property type="entry name" value="SBP_bac_1"/>
    <property type="match status" value="1"/>
</dbReference>
<dbReference type="RefSeq" id="WP_131011781.1">
    <property type="nucleotide sequence ID" value="NZ_SIRE01000003.1"/>
</dbReference>
<dbReference type="InterPro" id="IPR006059">
    <property type="entry name" value="SBP"/>
</dbReference>
<organism evidence="2 3">
    <name type="scientific">Paenibacillus thalictri</name>
    <dbReference type="NCBI Taxonomy" id="2527873"/>
    <lineage>
        <taxon>Bacteria</taxon>
        <taxon>Bacillati</taxon>
        <taxon>Bacillota</taxon>
        <taxon>Bacilli</taxon>
        <taxon>Bacillales</taxon>
        <taxon>Paenibacillaceae</taxon>
        <taxon>Paenibacillus</taxon>
    </lineage>
</organism>
<accession>A0A4Q9DVJ5</accession>
<gene>
    <name evidence="2" type="ORF">EYB31_02950</name>
</gene>
<dbReference type="EMBL" id="SIRE01000003">
    <property type="protein sequence ID" value="TBL81067.1"/>
    <property type="molecule type" value="Genomic_DNA"/>
</dbReference>
<keyword evidence="3" id="KW-1185">Reference proteome</keyword>
<evidence type="ECO:0000313" key="3">
    <source>
        <dbReference type="Proteomes" id="UP000293142"/>
    </source>
</evidence>
<dbReference type="SUPFAM" id="SSF53850">
    <property type="entry name" value="Periplasmic binding protein-like II"/>
    <property type="match status" value="1"/>
</dbReference>
<proteinExistence type="predicted"/>
<name>A0A4Q9DVJ5_9BACL</name>
<comment type="caution">
    <text evidence="2">The sequence shown here is derived from an EMBL/GenBank/DDBJ whole genome shotgun (WGS) entry which is preliminary data.</text>
</comment>
<evidence type="ECO:0000313" key="2">
    <source>
        <dbReference type="EMBL" id="TBL81067.1"/>
    </source>
</evidence>
<dbReference type="OrthoDB" id="9798191at2"/>
<protein>
    <submittedName>
        <fullName evidence="2">Extracellular solute-binding protein</fullName>
    </submittedName>
</protein>
<dbReference type="PANTHER" id="PTHR43649">
    <property type="entry name" value="ARABINOSE-BINDING PROTEIN-RELATED"/>
    <property type="match status" value="1"/>
</dbReference>
<feature type="signal peptide" evidence="1">
    <location>
        <begin position="1"/>
        <end position="18"/>
    </location>
</feature>
<dbReference type="AlphaFoldDB" id="A0A4Q9DVJ5"/>
<dbReference type="Proteomes" id="UP000293142">
    <property type="component" value="Unassembled WGS sequence"/>
</dbReference>
<sequence length="425" mass="47640">MKAAWGIPFCLLALTAAAGCSASTEVAPDVQQQAAAGQPVTLRIMHVMDGSHPDALKAVTDSVTRRNPRIKFDIQQTSTVQYAELLKTKMASGAAPDIVFGKVSEYTDIVKAGQIFDLSGQPFVDRMTDEVKKMMTVDGKIYGIAEDVFTLGVFYNKDMFKQYGLEVPATYSEYVRVMETFRNNGIPPFARTYKEQQWIRLEFLSEWRVIAAQKYPNFFLDIQSGAAKLSDYPEFRDTLARFAKRLSYKSGDELGMYAYQALQSFAGGKFPMMILHSGNLTDIRKNNPEGHFGFFASAFSDNPDENKIFESPDSAFMITSQSKHKAEALELFDYMLSPEGWNDWSTHVSAIPAMKNAAPAKSEPMIDDILAYQKAGKITGDVFLYTGEAKKKEFEMYQQFASKPGVNVDEFVKQWEKQFQGTNAP</sequence>
<dbReference type="InterPro" id="IPR050490">
    <property type="entry name" value="Bact_solute-bd_prot1"/>
</dbReference>
<dbReference type="PROSITE" id="PS51257">
    <property type="entry name" value="PROKAR_LIPOPROTEIN"/>
    <property type="match status" value="1"/>
</dbReference>
<dbReference type="PANTHER" id="PTHR43649:SF12">
    <property type="entry name" value="DIACETYLCHITOBIOSE BINDING PROTEIN DASA"/>
    <property type="match status" value="1"/>
</dbReference>
<evidence type="ECO:0000256" key="1">
    <source>
        <dbReference type="SAM" id="SignalP"/>
    </source>
</evidence>
<dbReference type="Gene3D" id="3.40.190.10">
    <property type="entry name" value="Periplasmic binding protein-like II"/>
    <property type="match status" value="2"/>
</dbReference>